<dbReference type="SMART" id="SM00355">
    <property type="entry name" value="ZnF_C2H2"/>
    <property type="match status" value="7"/>
</dbReference>
<dbReference type="GO" id="GO:0001228">
    <property type="term" value="F:DNA-binding transcription activator activity, RNA polymerase II-specific"/>
    <property type="evidence" value="ECO:0007669"/>
    <property type="project" value="TreeGrafter"/>
</dbReference>
<dbReference type="PANTHER" id="PTHR24376:SF235">
    <property type="entry name" value="C2H2-TYPE DOMAIN-CONTAINING PROTEIN"/>
    <property type="match status" value="1"/>
</dbReference>
<keyword evidence="4 7" id="KW-0863">Zinc-finger</keyword>
<evidence type="ECO:0000259" key="8">
    <source>
        <dbReference type="PROSITE" id="PS50157"/>
    </source>
</evidence>
<reference evidence="10" key="1">
    <citation type="submission" date="2025-08" db="UniProtKB">
        <authorList>
            <consortium name="RefSeq"/>
        </authorList>
    </citation>
    <scope>IDENTIFICATION</scope>
    <source>
        <strain evidence="10">USDA-PBARC FA_bdor</strain>
        <tissue evidence="10">Whole organism</tissue>
    </source>
</reference>
<dbReference type="OrthoDB" id="8117402at2759"/>
<dbReference type="GO" id="GO:0005634">
    <property type="term" value="C:nucleus"/>
    <property type="evidence" value="ECO:0007669"/>
    <property type="project" value="UniProtKB-SubCell"/>
</dbReference>
<keyword evidence="3" id="KW-0677">Repeat</keyword>
<dbReference type="PANTHER" id="PTHR24376">
    <property type="entry name" value="ZINC FINGER PROTEIN"/>
    <property type="match status" value="1"/>
</dbReference>
<dbReference type="AlphaFoldDB" id="A0A9R1TY03"/>
<keyword evidence="5" id="KW-0862">Zinc</keyword>
<feature type="domain" description="C2H2-type" evidence="8">
    <location>
        <begin position="173"/>
        <end position="196"/>
    </location>
</feature>
<dbReference type="GO" id="GO:0008270">
    <property type="term" value="F:zinc ion binding"/>
    <property type="evidence" value="ECO:0007669"/>
    <property type="project" value="UniProtKB-KW"/>
</dbReference>
<dbReference type="Gene3D" id="3.30.160.60">
    <property type="entry name" value="Classic Zinc Finger"/>
    <property type="match status" value="3"/>
</dbReference>
<dbReference type="SUPFAM" id="SSF57667">
    <property type="entry name" value="beta-beta-alpha zinc fingers"/>
    <property type="match status" value="1"/>
</dbReference>
<dbReference type="PROSITE" id="PS50157">
    <property type="entry name" value="ZINC_FINGER_C2H2_2"/>
    <property type="match status" value="3"/>
</dbReference>
<keyword evidence="2" id="KW-0479">Metal-binding</keyword>
<dbReference type="Pfam" id="PF12874">
    <property type="entry name" value="zf-met"/>
    <property type="match status" value="1"/>
</dbReference>
<gene>
    <name evidence="10" type="primary">LOC105264792</name>
</gene>
<dbReference type="PROSITE" id="PS00028">
    <property type="entry name" value="ZINC_FINGER_C2H2_1"/>
    <property type="match status" value="5"/>
</dbReference>
<evidence type="ECO:0000313" key="10">
    <source>
        <dbReference type="RefSeq" id="XP_011300211.1"/>
    </source>
</evidence>
<evidence type="ECO:0000256" key="7">
    <source>
        <dbReference type="PROSITE-ProRule" id="PRU00042"/>
    </source>
</evidence>
<evidence type="ECO:0000256" key="2">
    <source>
        <dbReference type="ARBA" id="ARBA00022723"/>
    </source>
</evidence>
<comment type="subcellular location">
    <subcellularLocation>
        <location evidence="1">Nucleus</location>
    </subcellularLocation>
</comment>
<organism evidence="9 10">
    <name type="scientific">Fopius arisanus</name>
    <dbReference type="NCBI Taxonomy" id="64838"/>
    <lineage>
        <taxon>Eukaryota</taxon>
        <taxon>Metazoa</taxon>
        <taxon>Ecdysozoa</taxon>
        <taxon>Arthropoda</taxon>
        <taxon>Hexapoda</taxon>
        <taxon>Insecta</taxon>
        <taxon>Pterygota</taxon>
        <taxon>Neoptera</taxon>
        <taxon>Endopterygota</taxon>
        <taxon>Hymenoptera</taxon>
        <taxon>Apocrita</taxon>
        <taxon>Ichneumonoidea</taxon>
        <taxon>Braconidae</taxon>
        <taxon>Opiinae</taxon>
        <taxon>Fopius</taxon>
    </lineage>
</organism>
<feature type="domain" description="C2H2-type" evidence="8">
    <location>
        <begin position="142"/>
        <end position="169"/>
    </location>
</feature>
<keyword evidence="6" id="KW-0539">Nucleus</keyword>
<dbReference type="GO" id="GO:0000978">
    <property type="term" value="F:RNA polymerase II cis-regulatory region sequence-specific DNA binding"/>
    <property type="evidence" value="ECO:0007669"/>
    <property type="project" value="TreeGrafter"/>
</dbReference>
<dbReference type="InterPro" id="IPR036236">
    <property type="entry name" value="Znf_C2H2_sf"/>
</dbReference>
<evidence type="ECO:0000256" key="4">
    <source>
        <dbReference type="ARBA" id="ARBA00022771"/>
    </source>
</evidence>
<dbReference type="KEGG" id="fas:105264792"/>
<keyword evidence="9" id="KW-1185">Reference proteome</keyword>
<dbReference type="InterPro" id="IPR013087">
    <property type="entry name" value="Znf_C2H2_type"/>
</dbReference>
<evidence type="ECO:0000256" key="3">
    <source>
        <dbReference type="ARBA" id="ARBA00022737"/>
    </source>
</evidence>
<evidence type="ECO:0000256" key="6">
    <source>
        <dbReference type="ARBA" id="ARBA00023242"/>
    </source>
</evidence>
<dbReference type="Proteomes" id="UP000694866">
    <property type="component" value="Unplaced"/>
</dbReference>
<evidence type="ECO:0000313" key="9">
    <source>
        <dbReference type="Proteomes" id="UP000694866"/>
    </source>
</evidence>
<sequence>MTPLGGTAEVSKQININGKVSPSKQNGTSIFAKQLEFKGKVYKLMIQIDKIRAKPGPKCRKPALLAASRREKMAKIMETFDKQCGDYSPGNIAIKTISKPVRIEPESSESQSDGKIKNQCPVCEEHLEHIVALFDHHKEKHFICQFCDAPFVSQTACDTHENLHENNDPLFIYKCHLCMKSYDCTRNLKIHLKESHWEILDVGWKPDSEQVKGLIQKLIFECGICNTAVSLKSEIIYRNHMALHQGSVPKPTENSPEKISDMHLSDQQNLKLTCVICSQTFNTPDAAEAHTCSSHKLKKKSNVCSICKKTFNDSESWNQHLTTHLQRAHQCSVCKKLFVNRHTFLAHMKTHPSHN</sequence>
<feature type="domain" description="C2H2-type" evidence="8">
    <location>
        <begin position="329"/>
        <end position="355"/>
    </location>
</feature>
<dbReference type="GeneID" id="105264792"/>
<accession>A0A9R1TY03</accession>
<dbReference type="Pfam" id="PF00096">
    <property type="entry name" value="zf-C2H2"/>
    <property type="match status" value="1"/>
</dbReference>
<dbReference type="RefSeq" id="XP_011300211.1">
    <property type="nucleotide sequence ID" value="XM_011301909.1"/>
</dbReference>
<evidence type="ECO:0000256" key="5">
    <source>
        <dbReference type="ARBA" id="ARBA00022833"/>
    </source>
</evidence>
<proteinExistence type="predicted"/>
<evidence type="ECO:0000256" key="1">
    <source>
        <dbReference type="ARBA" id="ARBA00004123"/>
    </source>
</evidence>
<name>A0A9R1TY03_9HYME</name>
<protein>
    <submittedName>
        <fullName evidence="10">Zinc finger protein Xfin</fullName>
    </submittedName>
</protein>